<dbReference type="AlphaFoldDB" id="A0A1F6F3D1"/>
<evidence type="ECO:0000259" key="4">
    <source>
        <dbReference type="Pfam" id="PF00733"/>
    </source>
</evidence>
<name>A0A1F6F3D1_9BACT</name>
<dbReference type="GO" id="GO:0005829">
    <property type="term" value="C:cytosol"/>
    <property type="evidence" value="ECO:0007669"/>
    <property type="project" value="TreeGrafter"/>
</dbReference>
<proteinExistence type="predicted"/>
<dbReference type="PANTHER" id="PTHR43284">
    <property type="entry name" value="ASPARAGINE SYNTHETASE (GLUTAMINE-HYDROLYZING)"/>
    <property type="match status" value="1"/>
</dbReference>
<comment type="caution">
    <text evidence="5">The sequence shown here is derived from an EMBL/GenBank/DDBJ whole genome shotgun (WGS) entry which is preliminary data.</text>
</comment>
<feature type="domain" description="Asparagine synthetase" evidence="4">
    <location>
        <begin position="2"/>
        <end position="225"/>
    </location>
</feature>
<evidence type="ECO:0000313" key="5">
    <source>
        <dbReference type="EMBL" id="OGG80380.1"/>
    </source>
</evidence>
<sequence>MERLDEPLADTSLFPTYFISRKAREHVKVVLSGEGGDELFFGYYQQAALARMRNRKDNGMTVLDRAYLSSPDFRGKNAIFQKLCAILKQPISLYLSTSAPARDMSGVNAWAAGKHAIAQAAHDPLYFDRDIYLENDLLRKTDLATSFNSIEGRVPLLDPRIIASAPAFENEFVSGSTSKPILKRMLARYLPEHLVHRPKSGFGLPIRGMLETSSALKYDLEDAISFLEDRELVTIYLPRSRDILIKRYPLACFALVALYRTIQNNERFIGRSN</sequence>
<evidence type="ECO:0000256" key="3">
    <source>
        <dbReference type="ARBA" id="ARBA00048741"/>
    </source>
</evidence>
<comment type="catalytic activity">
    <reaction evidence="3">
        <text>L-aspartate + L-glutamine + ATP + H2O = L-asparagine + L-glutamate + AMP + diphosphate + H(+)</text>
        <dbReference type="Rhea" id="RHEA:12228"/>
        <dbReference type="ChEBI" id="CHEBI:15377"/>
        <dbReference type="ChEBI" id="CHEBI:15378"/>
        <dbReference type="ChEBI" id="CHEBI:29985"/>
        <dbReference type="ChEBI" id="CHEBI:29991"/>
        <dbReference type="ChEBI" id="CHEBI:30616"/>
        <dbReference type="ChEBI" id="CHEBI:33019"/>
        <dbReference type="ChEBI" id="CHEBI:58048"/>
        <dbReference type="ChEBI" id="CHEBI:58359"/>
        <dbReference type="ChEBI" id="CHEBI:456215"/>
        <dbReference type="EC" id="6.3.5.4"/>
    </reaction>
</comment>
<dbReference type="Gene3D" id="3.40.50.620">
    <property type="entry name" value="HUPs"/>
    <property type="match status" value="1"/>
</dbReference>
<dbReference type="EMBL" id="MFLZ01000009">
    <property type="protein sequence ID" value="OGG80380.1"/>
    <property type="molecule type" value="Genomic_DNA"/>
</dbReference>
<protein>
    <recommendedName>
        <fullName evidence="2">asparagine synthase (glutamine-hydrolyzing)</fullName>
        <ecNumber evidence="2">6.3.5.4</ecNumber>
    </recommendedName>
</protein>
<dbReference type="InterPro" id="IPR051786">
    <property type="entry name" value="ASN_synthetase/amidase"/>
</dbReference>
<dbReference type="Proteomes" id="UP000177372">
    <property type="component" value="Unassembled WGS sequence"/>
</dbReference>
<dbReference type="Pfam" id="PF00733">
    <property type="entry name" value="Asn_synthase"/>
    <property type="match status" value="1"/>
</dbReference>
<dbReference type="SUPFAM" id="SSF52402">
    <property type="entry name" value="Adenine nucleotide alpha hydrolases-like"/>
    <property type="match status" value="1"/>
</dbReference>
<comment type="pathway">
    <text evidence="1">Amino-acid biosynthesis; L-asparagine biosynthesis; L-asparagine from L-aspartate (L-Gln route): step 1/1.</text>
</comment>
<dbReference type="EC" id="6.3.5.4" evidence="2"/>
<dbReference type="InterPro" id="IPR014729">
    <property type="entry name" value="Rossmann-like_a/b/a_fold"/>
</dbReference>
<evidence type="ECO:0000313" key="6">
    <source>
        <dbReference type="Proteomes" id="UP000177372"/>
    </source>
</evidence>
<dbReference type="CDD" id="cd01991">
    <property type="entry name" value="Asn_synthase_B_C"/>
    <property type="match status" value="1"/>
</dbReference>
<evidence type="ECO:0000256" key="2">
    <source>
        <dbReference type="ARBA" id="ARBA00012737"/>
    </source>
</evidence>
<dbReference type="GO" id="GO:0006529">
    <property type="term" value="P:asparagine biosynthetic process"/>
    <property type="evidence" value="ECO:0007669"/>
    <property type="project" value="InterPro"/>
</dbReference>
<dbReference type="GO" id="GO:0004066">
    <property type="term" value="F:asparagine synthase (glutamine-hydrolyzing) activity"/>
    <property type="evidence" value="ECO:0007669"/>
    <property type="project" value="UniProtKB-EC"/>
</dbReference>
<reference evidence="5 6" key="1">
    <citation type="journal article" date="2016" name="Nat. Commun.">
        <title>Thousands of microbial genomes shed light on interconnected biogeochemical processes in an aquifer system.</title>
        <authorList>
            <person name="Anantharaman K."/>
            <person name="Brown C.T."/>
            <person name="Hug L.A."/>
            <person name="Sharon I."/>
            <person name="Castelle C.J."/>
            <person name="Probst A.J."/>
            <person name="Thomas B.C."/>
            <person name="Singh A."/>
            <person name="Wilkins M.J."/>
            <person name="Karaoz U."/>
            <person name="Brodie E.L."/>
            <person name="Williams K.H."/>
            <person name="Hubbard S.S."/>
            <person name="Banfield J.F."/>
        </authorList>
    </citation>
    <scope>NUCLEOTIDE SEQUENCE [LARGE SCALE GENOMIC DNA]</scope>
</reference>
<dbReference type="STRING" id="1798512.A3A39_04310"/>
<evidence type="ECO:0000256" key="1">
    <source>
        <dbReference type="ARBA" id="ARBA00005187"/>
    </source>
</evidence>
<accession>A0A1F6F3D1</accession>
<dbReference type="InterPro" id="IPR001962">
    <property type="entry name" value="Asn_synthase"/>
</dbReference>
<gene>
    <name evidence="5" type="ORF">A3A39_04310</name>
</gene>
<dbReference type="PANTHER" id="PTHR43284:SF1">
    <property type="entry name" value="ASPARAGINE SYNTHETASE"/>
    <property type="match status" value="1"/>
</dbReference>
<organism evidence="5 6">
    <name type="scientific">Candidatus Kaiserbacteria bacterium RIFCSPLOWO2_01_FULL_54_13</name>
    <dbReference type="NCBI Taxonomy" id="1798512"/>
    <lineage>
        <taxon>Bacteria</taxon>
        <taxon>Candidatus Kaiseribacteriota</taxon>
    </lineage>
</organism>